<evidence type="ECO:0008006" key="12">
    <source>
        <dbReference type="Google" id="ProtNLM"/>
    </source>
</evidence>
<evidence type="ECO:0000256" key="7">
    <source>
        <dbReference type="PIRSR" id="PIRSR602401-1"/>
    </source>
</evidence>
<dbReference type="InterPro" id="IPR001128">
    <property type="entry name" value="Cyt_P450"/>
</dbReference>
<keyword evidence="9" id="KW-0812">Transmembrane</keyword>
<gene>
    <name evidence="10" type="ORF">FE257_006775</name>
</gene>
<comment type="cofactor">
    <cofactor evidence="1 7">
        <name>heme</name>
        <dbReference type="ChEBI" id="CHEBI:30413"/>
    </cofactor>
</comment>
<keyword evidence="4 8" id="KW-0560">Oxidoreductase</keyword>
<feature type="transmembrane region" description="Helical" evidence="9">
    <location>
        <begin position="39"/>
        <end position="61"/>
    </location>
</feature>
<keyword evidence="5 7" id="KW-0408">Iron</keyword>
<dbReference type="Proteomes" id="UP001194746">
    <property type="component" value="Unassembled WGS sequence"/>
</dbReference>
<evidence type="ECO:0000256" key="4">
    <source>
        <dbReference type="ARBA" id="ARBA00023002"/>
    </source>
</evidence>
<keyword evidence="11" id="KW-1185">Reference proteome</keyword>
<dbReference type="PROSITE" id="PS00086">
    <property type="entry name" value="CYTOCHROME_P450"/>
    <property type="match status" value="1"/>
</dbReference>
<keyword evidence="3 7" id="KW-0479">Metal-binding</keyword>
<evidence type="ECO:0000256" key="9">
    <source>
        <dbReference type="SAM" id="Phobius"/>
    </source>
</evidence>
<dbReference type="GO" id="GO:0005506">
    <property type="term" value="F:iron ion binding"/>
    <property type="evidence" value="ECO:0007669"/>
    <property type="project" value="InterPro"/>
</dbReference>
<dbReference type="Gene3D" id="1.10.630.10">
    <property type="entry name" value="Cytochrome P450"/>
    <property type="match status" value="1"/>
</dbReference>
<dbReference type="PRINTS" id="PR00385">
    <property type="entry name" value="P450"/>
</dbReference>
<keyword evidence="7 8" id="KW-0349">Heme</keyword>
<reference evidence="10" key="1">
    <citation type="journal article" date="2019" name="Beilstein J. Org. Chem.">
        <title>Nanangenines: drimane sesquiterpenoids as the dominant metabolite cohort of a novel Australian fungus, Aspergillus nanangensis.</title>
        <authorList>
            <person name="Lacey H.J."/>
            <person name="Gilchrist C.L.M."/>
            <person name="Crombie A."/>
            <person name="Kalaitzis J.A."/>
            <person name="Vuong D."/>
            <person name="Rutledge P.J."/>
            <person name="Turner P."/>
            <person name="Pitt J.I."/>
            <person name="Lacey E."/>
            <person name="Chooi Y.H."/>
            <person name="Piggott A.M."/>
        </authorList>
    </citation>
    <scope>NUCLEOTIDE SEQUENCE</scope>
    <source>
        <strain evidence="10">MST-FP2251</strain>
    </source>
</reference>
<evidence type="ECO:0000256" key="5">
    <source>
        <dbReference type="ARBA" id="ARBA00023004"/>
    </source>
</evidence>
<dbReference type="GO" id="GO:0004497">
    <property type="term" value="F:monooxygenase activity"/>
    <property type="evidence" value="ECO:0007669"/>
    <property type="project" value="UniProtKB-KW"/>
</dbReference>
<name>A0AAD4GVW6_ASPNN</name>
<organism evidence="10 11">
    <name type="scientific">Aspergillus nanangensis</name>
    <dbReference type="NCBI Taxonomy" id="2582783"/>
    <lineage>
        <taxon>Eukaryota</taxon>
        <taxon>Fungi</taxon>
        <taxon>Dikarya</taxon>
        <taxon>Ascomycota</taxon>
        <taxon>Pezizomycotina</taxon>
        <taxon>Eurotiomycetes</taxon>
        <taxon>Eurotiomycetidae</taxon>
        <taxon>Eurotiales</taxon>
        <taxon>Aspergillaceae</taxon>
        <taxon>Aspergillus</taxon>
        <taxon>Aspergillus subgen. Circumdati</taxon>
    </lineage>
</organism>
<evidence type="ECO:0000256" key="1">
    <source>
        <dbReference type="ARBA" id="ARBA00001971"/>
    </source>
</evidence>
<dbReference type="PRINTS" id="PR00463">
    <property type="entry name" value="EP450I"/>
</dbReference>
<comment type="caution">
    <text evidence="10">The sequence shown here is derived from an EMBL/GenBank/DDBJ whole genome shotgun (WGS) entry which is preliminary data.</text>
</comment>
<accession>A0AAD4GVW6</accession>
<dbReference type="PANTHER" id="PTHR24287:SF5">
    <property type="entry name" value="P450, PUTATIVE (EUROFUNG)-RELATED"/>
    <property type="match status" value="1"/>
</dbReference>
<protein>
    <recommendedName>
        <fullName evidence="12">Cytochrome P450 alkane hydroxylase</fullName>
    </recommendedName>
</protein>
<dbReference type="InterPro" id="IPR047146">
    <property type="entry name" value="Cyt_P450_E_CYP52_fungi"/>
</dbReference>
<evidence type="ECO:0000313" key="11">
    <source>
        <dbReference type="Proteomes" id="UP001194746"/>
    </source>
</evidence>
<dbReference type="SUPFAM" id="SSF48264">
    <property type="entry name" value="Cytochrome P450"/>
    <property type="match status" value="1"/>
</dbReference>
<dbReference type="GO" id="GO:0020037">
    <property type="term" value="F:heme binding"/>
    <property type="evidence" value="ECO:0007669"/>
    <property type="project" value="InterPro"/>
</dbReference>
<sequence length="501" mass="57232">MLQAVQGLPLLAAPTVLLAAVVVYRAARAWAARRRILRLGGYAPQIPTALPWGIGILFNVLRNTLQHQTLRCWTQWLDNTPNHGTVEAHILSRRCVFTADPDNIKAVLATQFDDFGKGDDFHATWRRFLGDSIFTTDGRQWAASRQLIRPMFVKDRVSDLQVMERHVQRLLAAMVIEEEDGPQRIVNMSDLIFRYSLDVATDFLLGDAVGSLETPAQGFETAFEHVQHIQALIVRMGRAHILIPRGSFNRSIRSIDAFVRPYIDSALRIKDSNNMTTKSEPDYTFLHALSHHTRDPQLIRDQLISILIAGRDTTASALSWTVYELARHPEVVTRVRKEILDMVGLDCPTYSQLKEMKYLQNILRETLRLYPIIPSNVRVALRDTHLPRGGGPDGLSPIGILKNTQIFYSPLYLHRRDEFYPPGCSDHLHFRPERWETWQPRPWTYLPFNGGPRVCIGQQFALTEMAYTLVRLLQRFERMENWAVGETPVLATNISVRPGED</sequence>
<dbReference type="GO" id="GO:0016705">
    <property type="term" value="F:oxidoreductase activity, acting on paired donors, with incorporation or reduction of molecular oxygen"/>
    <property type="evidence" value="ECO:0007669"/>
    <property type="project" value="InterPro"/>
</dbReference>
<dbReference type="InterPro" id="IPR036396">
    <property type="entry name" value="Cyt_P450_sf"/>
</dbReference>
<evidence type="ECO:0000256" key="8">
    <source>
        <dbReference type="RuleBase" id="RU000461"/>
    </source>
</evidence>
<dbReference type="CDD" id="cd11063">
    <property type="entry name" value="CYP52"/>
    <property type="match status" value="1"/>
</dbReference>
<keyword evidence="9" id="KW-1133">Transmembrane helix</keyword>
<dbReference type="InterPro" id="IPR017972">
    <property type="entry name" value="Cyt_P450_CS"/>
</dbReference>
<evidence type="ECO:0000313" key="10">
    <source>
        <dbReference type="EMBL" id="KAF9889903.1"/>
    </source>
</evidence>
<dbReference type="EMBL" id="VCAU01000031">
    <property type="protein sequence ID" value="KAF9889903.1"/>
    <property type="molecule type" value="Genomic_DNA"/>
</dbReference>
<dbReference type="PANTHER" id="PTHR24287">
    <property type="entry name" value="P450, PUTATIVE (EUROFUNG)-RELATED"/>
    <property type="match status" value="1"/>
</dbReference>
<evidence type="ECO:0000256" key="6">
    <source>
        <dbReference type="ARBA" id="ARBA00023033"/>
    </source>
</evidence>
<dbReference type="InterPro" id="IPR002401">
    <property type="entry name" value="Cyt_P450_E_grp-I"/>
</dbReference>
<comment type="similarity">
    <text evidence="2 8">Belongs to the cytochrome P450 family.</text>
</comment>
<keyword evidence="6 8" id="KW-0503">Monooxygenase</keyword>
<dbReference type="Pfam" id="PF00067">
    <property type="entry name" value="p450"/>
    <property type="match status" value="1"/>
</dbReference>
<feature type="transmembrane region" description="Helical" evidence="9">
    <location>
        <begin position="6"/>
        <end position="27"/>
    </location>
</feature>
<reference evidence="10" key="2">
    <citation type="submission" date="2020-02" db="EMBL/GenBank/DDBJ databases">
        <authorList>
            <person name="Gilchrist C.L.M."/>
            <person name="Chooi Y.-H."/>
        </authorList>
    </citation>
    <scope>NUCLEOTIDE SEQUENCE</scope>
    <source>
        <strain evidence="10">MST-FP2251</strain>
    </source>
</reference>
<proteinExistence type="inferred from homology"/>
<feature type="binding site" description="axial binding residue" evidence="7">
    <location>
        <position position="455"/>
    </location>
    <ligand>
        <name>heme</name>
        <dbReference type="ChEBI" id="CHEBI:30413"/>
    </ligand>
    <ligandPart>
        <name>Fe</name>
        <dbReference type="ChEBI" id="CHEBI:18248"/>
    </ligandPart>
</feature>
<keyword evidence="9" id="KW-0472">Membrane</keyword>
<dbReference type="AlphaFoldDB" id="A0AAD4GVW6"/>
<evidence type="ECO:0000256" key="3">
    <source>
        <dbReference type="ARBA" id="ARBA00022723"/>
    </source>
</evidence>
<evidence type="ECO:0000256" key="2">
    <source>
        <dbReference type="ARBA" id="ARBA00010617"/>
    </source>
</evidence>